<comment type="similarity">
    <text evidence="1 2">Belongs to the pirin family.</text>
</comment>
<dbReference type="STRING" id="1789004.FEMY_22740"/>
<dbReference type="InterPro" id="IPR012093">
    <property type="entry name" value="Pirin"/>
</dbReference>
<evidence type="ECO:0000313" key="5">
    <source>
        <dbReference type="EMBL" id="KXW57206.1"/>
    </source>
</evidence>
<dbReference type="PIRSF" id="PIRSF006232">
    <property type="entry name" value="Pirin"/>
    <property type="match status" value="1"/>
</dbReference>
<dbReference type="Gene3D" id="2.60.120.10">
    <property type="entry name" value="Jelly Rolls"/>
    <property type="match status" value="2"/>
</dbReference>
<dbReference type="CDD" id="cd02247">
    <property type="entry name" value="cupin_pirin_C"/>
    <property type="match status" value="1"/>
</dbReference>
<accession>A0A149VVJ7</accession>
<feature type="domain" description="Pirin N-terminal" evidence="3">
    <location>
        <begin position="43"/>
        <end position="127"/>
    </location>
</feature>
<dbReference type="InterPro" id="IPR014710">
    <property type="entry name" value="RmlC-like_jellyroll"/>
</dbReference>
<dbReference type="Pfam" id="PF02678">
    <property type="entry name" value="Pirin"/>
    <property type="match status" value="1"/>
</dbReference>
<dbReference type="InterPro" id="IPR003829">
    <property type="entry name" value="Pirin_N_dom"/>
</dbReference>
<feature type="domain" description="Pirin C-terminal" evidence="4">
    <location>
        <begin position="181"/>
        <end position="292"/>
    </location>
</feature>
<proteinExistence type="inferred from homology"/>
<dbReference type="PANTHER" id="PTHR13903">
    <property type="entry name" value="PIRIN-RELATED"/>
    <property type="match status" value="1"/>
</dbReference>
<dbReference type="InterPro" id="IPR011051">
    <property type="entry name" value="RmlC_Cupin_sf"/>
</dbReference>
<dbReference type="Proteomes" id="UP000075653">
    <property type="component" value="Unassembled WGS sequence"/>
</dbReference>
<evidence type="ECO:0000313" key="6">
    <source>
        <dbReference type="Proteomes" id="UP000075653"/>
    </source>
</evidence>
<evidence type="ECO:0000259" key="3">
    <source>
        <dbReference type="Pfam" id="PF02678"/>
    </source>
</evidence>
<evidence type="ECO:0000259" key="4">
    <source>
        <dbReference type="Pfam" id="PF05726"/>
    </source>
</evidence>
<dbReference type="InterPro" id="IPR008778">
    <property type="entry name" value="Pirin_C_dom"/>
</dbReference>
<dbReference type="AlphaFoldDB" id="A0A149VVJ7"/>
<organism evidence="5 6">
    <name type="scientific">Ferrovum myxofaciens</name>
    <dbReference type="NCBI Taxonomy" id="416213"/>
    <lineage>
        <taxon>Bacteria</taxon>
        <taxon>Pseudomonadati</taxon>
        <taxon>Pseudomonadota</taxon>
        <taxon>Betaproteobacteria</taxon>
        <taxon>Ferrovales</taxon>
        <taxon>Ferrovaceae</taxon>
        <taxon>Ferrovum</taxon>
    </lineage>
</organism>
<reference evidence="5 6" key="1">
    <citation type="submission" date="2016-01" db="EMBL/GenBank/DDBJ databases">
        <title>Genome sequence of the acidophilic iron oxidising Ferrovum strain Z-31.</title>
        <authorList>
            <person name="Poehlein A."/>
            <person name="Ullrich S.R."/>
            <person name="Schloemann M."/>
            <person name="Muehling M."/>
            <person name="Daniel R."/>
        </authorList>
    </citation>
    <scope>NUCLEOTIDE SEQUENCE [LARGE SCALE GENOMIC DNA]</scope>
    <source>
        <strain evidence="5 6">Z-31</strain>
    </source>
</reference>
<dbReference type="PATRIC" id="fig|1789004.3.peg.2395"/>
<evidence type="ECO:0000256" key="1">
    <source>
        <dbReference type="ARBA" id="ARBA00008416"/>
    </source>
</evidence>
<dbReference type="SUPFAM" id="SSF51182">
    <property type="entry name" value="RmlC-like cupins"/>
    <property type="match status" value="1"/>
</dbReference>
<gene>
    <name evidence="5" type="ORF">FEMY_22740</name>
</gene>
<protein>
    <recommendedName>
        <fullName evidence="7">Pirin family protein</fullName>
    </recommendedName>
</protein>
<evidence type="ECO:0008006" key="7">
    <source>
        <dbReference type="Google" id="ProtNLM"/>
    </source>
</evidence>
<comment type="caution">
    <text evidence="5">The sequence shown here is derived from an EMBL/GenBank/DDBJ whole genome shotgun (WGS) entry which is preliminary data.</text>
</comment>
<name>A0A149VVJ7_9PROT</name>
<dbReference type="RefSeq" id="WP_082783472.1">
    <property type="nucleotide sequence ID" value="NZ_CP149478.1"/>
</dbReference>
<keyword evidence="6" id="KW-1185">Reference proteome</keyword>
<sequence>MISTQEVTSGDLHFSHPVTCAPHAVGAYCNIRQFRHSDFGGAMSPLVLVDDYVMTGPTFELHPHAGLSAVTVLFEESQGWMSSHDSVHNDHRIEPGDLHWTLAGKGIVHTQQPEGDHTRLHGLQLFVNLPHHLKRIEPATMLLHARDVPIVEGIGIRLRVLAGRLDGKISPLITPEPILIVDGWLDAGARTVLPLPSGWNLWLYARFGNLAAQDLDAAESGSGAMLSSGEAVAVSADKAGTVELRSSAGAVKFVAIAGQTINEPIVQMGPFVMNSREEAEQAIADYHAGKFGTVMPFQET</sequence>
<evidence type="ECO:0000256" key="2">
    <source>
        <dbReference type="RuleBase" id="RU003457"/>
    </source>
</evidence>
<dbReference type="EMBL" id="LRRD01000093">
    <property type="protein sequence ID" value="KXW57206.1"/>
    <property type="molecule type" value="Genomic_DNA"/>
</dbReference>
<dbReference type="PANTHER" id="PTHR13903:SF8">
    <property type="entry name" value="PIRIN"/>
    <property type="match status" value="1"/>
</dbReference>
<dbReference type="Pfam" id="PF05726">
    <property type="entry name" value="Pirin_C"/>
    <property type="match status" value="1"/>
</dbReference>